<dbReference type="Proteomes" id="UP000039021">
    <property type="component" value="Unassembled WGS sequence"/>
</dbReference>
<evidence type="ECO:0000313" key="15">
    <source>
        <dbReference type="Proteomes" id="UP000046947"/>
    </source>
</evidence>
<reference evidence="9" key="2">
    <citation type="submission" date="2015-03" db="EMBL/GenBank/DDBJ databases">
        <authorList>
            <consortium name="Pathogen Informatics"/>
            <person name="Murphy D."/>
        </authorList>
    </citation>
    <scope>NUCLEOTIDE SEQUENCE</scope>
    <source>
        <strain evidence="9">N09902308</strain>
    </source>
</reference>
<dbReference type="EMBL" id="CSAJ01000109">
    <property type="protein sequence ID" value="COV91299.1"/>
    <property type="molecule type" value="Genomic_DNA"/>
</dbReference>
<evidence type="ECO:0000313" key="17">
    <source>
        <dbReference type="Proteomes" id="UP000050164"/>
    </source>
</evidence>
<evidence type="ECO:0000313" key="7">
    <source>
        <dbReference type="EMBL" id="COV91299.1"/>
    </source>
</evidence>
<dbReference type="Proteomes" id="UP000050164">
    <property type="component" value="Unassembled WGS sequence"/>
</dbReference>
<evidence type="ECO:0000313" key="4">
    <source>
        <dbReference type="EMBL" id="CFS14560.1"/>
    </source>
</evidence>
<evidence type="ECO:0000313" key="14">
    <source>
        <dbReference type="Proteomes" id="UP000046680"/>
    </source>
</evidence>
<dbReference type="Proteomes" id="UP000048289">
    <property type="component" value="Unassembled WGS sequence"/>
</dbReference>
<dbReference type="Proteomes" id="UP000038802">
    <property type="component" value="Unassembled WGS sequence"/>
</dbReference>
<dbReference type="EMBL" id="CSAD01000009">
    <property type="protein sequence ID" value="COU68441.1"/>
    <property type="molecule type" value="Genomic_DNA"/>
</dbReference>
<dbReference type="EMBL" id="CFOH01000447">
    <property type="protein sequence ID" value="CFE57169.1"/>
    <property type="molecule type" value="Genomic_DNA"/>
</dbReference>
<dbReference type="Proteomes" id="UP000046947">
    <property type="component" value="Unassembled WGS sequence"/>
</dbReference>
<reference evidence="10 11" key="1">
    <citation type="submission" date="2015-03" db="EMBL/GenBank/DDBJ databases">
        <authorList>
            <consortium name="Pathogen Informatics"/>
        </authorList>
    </citation>
    <scope>NUCLEOTIDE SEQUENCE [LARGE SCALE GENOMIC DNA]</scope>
    <source>
        <strain evidence="5 17">Bir 185</strain>
        <strain evidence="4 14">C09601061</strain>
        <strain evidence="6 13">G09801536</strain>
        <strain evidence="2 16">G09901357</strain>
        <strain evidence="3 15">H09601792</strain>
        <strain evidence="10">K00500041</strain>
        <strain evidence="7 12">M09401471</strain>
        <strain evidence="11">N09902308</strain>
    </source>
</reference>
<dbReference type="Proteomes" id="UP000044938">
    <property type="component" value="Unassembled WGS sequence"/>
</dbReference>
<feature type="region of interest" description="Disordered" evidence="1">
    <location>
        <begin position="27"/>
        <end position="50"/>
    </location>
</feature>
<accession>A0A0T7PND2</accession>
<evidence type="ECO:0000313" key="9">
    <source>
        <dbReference type="EMBL" id="COZ21039.1"/>
    </source>
</evidence>
<reference evidence="8" key="3">
    <citation type="submission" date="2015-03" db="EMBL/GenBank/DDBJ databases">
        <authorList>
            <person name="Murphy D."/>
        </authorList>
    </citation>
    <scope>NUCLEOTIDE SEQUENCE [LARGE SCALE GENOMIC DNA]</scope>
    <source>
        <strain evidence="8">K00500041</strain>
    </source>
</reference>
<dbReference type="EMBL" id="CFOE01000075">
    <property type="protein sequence ID" value="CFE38070.1"/>
    <property type="molecule type" value="Genomic_DNA"/>
</dbReference>
<organism evidence="8 10">
    <name type="scientific">Mycobacterium tuberculosis</name>
    <dbReference type="NCBI Taxonomy" id="1773"/>
    <lineage>
        <taxon>Bacteria</taxon>
        <taxon>Bacillati</taxon>
        <taxon>Actinomycetota</taxon>
        <taxon>Actinomycetes</taxon>
        <taxon>Mycobacteriales</taxon>
        <taxon>Mycobacteriaceae</taxon>
        <taxon>Mycobacterium</taxon>
        <taxon>Mycobacterium tuberculosis complex</taxon>
    </lineage>
</organism>
<dbReference type="Proteomes" id="UP000045842">
    <property type="component" value="Unassembled WGS sequence"/>
</dbReference>
<dbReference type="EMBL" id="CNFT01000117">
    <property type="protein sequence ID" value="CKR13711.1"/>
    <property type="molecule type" value="Genomic_DNA"/>
</dbReference>
<evidence type="ECO:0000313" key="16">
    <source>
        <dbReference type="Proteomes" id="UP000048289"/>
    </source>
</evidence>
<evidence type="ECO:0000313" key="6">
    <source>
        <dbReference type="EMBL" id="COU68441.1"/>
    </source>
</evidence>
<evidence type="ECO:0000313" key="5">
    <source>
        <dbReference type="EMBL" id="CKR13711.1"/>
    </source>
</evidence>
<evidence type="ECO:0000313" key="3">
    <source>
        <dbReference type="EMBL" id="CFE57169.1"/>
    </source>
</evidence>
<dbReference type="EMBL" id="CGCX01002648">
    <property type="protein sequence ID" value="CFS14560.1"/>
    <property type="molecule type" value="Genomic_DNA"/>
</dbReference>
<evidence type="ECO:0000313" key="8">
    <source>
        <dbReference type="EMBL" id="COW83541.1"/>
    </source>
</evidence>
<evidence type="ECO:0000313" key="12">
    <source>
        <dbReference type="Proteomes" id="UP000044938"/>
    </source>
</evidence>
<gene>
    <name evidence="4" type="ORF">ERS007657_04242</name>
    <name evidence="6" type="ORF">ERS007679_00154</name>
    <name evidence="2" type="ORF">ERS007681_00891</name>
    <name evidence="3" type="ORF">ERS007688_02584</name>
    <name evidence="8" type="ORF">ERS007703_04306</name>
    <name evidence="7" type="ORF">ERS007720_01182</name>
    <name evidence="9" type="ORF">ERS007739_03508</name>
    <name evidence="5" type="ORF">ERS027659_00781</name>
</gene>
<protein>
    <submittedName>
        <fullName evidence="8">Uncharacterized protein</fullName>
    </submittedName>
</protein>
<evidence type="ECO:0000313" key="2">
    <source>
        <dbReference type="EMBL" id="CFE38070.1"/>
    </source>
</evidence>
<evidence type="ECO:0000313" key="11">
    <source>
        <dbReference type="Proteomes" id="UP000039021"/>
    </source>
</evidence>
<sequence length="50" mass="5310">MTSEPTSALVGLTCLTSFFVERSLYSSSRSSASTMEDLPISLAPHTTTTP</sequence>
<proteinExistence type="predicted"/>
<name>A0A0T7PND2_MYCTX</name>
<dbReference type="EMBL" id="CSAE01000730">
    <property type="protein sequence ID" value="COW83541.1"/>
    <property type="molecule type" value="Genomic_DNA"/>
</dbReference>
<dbReference type="AlphaFoldDB" id="A0A0T7PND2"/>
<evidence type="ECO:0000313" key="10">
    <source>
        <dbReference type="Proteomes" id="UP000038802"/>
    </source>
</evidence>
<evidence type="ECO:0000256" key="1">
    <source>
        <dbReference type="SAM" id="MobiDB-lite"/>
    </source>
</evidence>
<dbReference type="Proteomes" id="UP000046680">
    <property type="component" value="Unassembled WGS sequence"/>
</dbReference>
<dbReference type="EMBL" id="CSBK01001841">
    <property type="protein sequence ID" value="COZ21039.1"/>
    <property type="molecule type" value="Genomic_DNA"/>
</dbReference>
<evidence type="ECO:0000313" key="13">
    <source>
        <dbReference type="Proteomes" id="UP000045842"/>
    </source>
</evidence>